<evidence type="ECO:0000313" key="4">
    <source>
        <dbReference type="Proteomes" id="UP000298179"/>
    </source>
</evidence>
<sequence>MRRILVTLVSLMFVIFTAAGVSRAAQEFEENVDRPGGDFRPFVELNDPAPGTFGGPVDNCRSLCERDGACRAWTFVRKGVQGPKARCWLKNTIPGAVANGCCTSGVPARSLEPGLDRPGGDYKNFDLPSASADLCSRACNSENRTCKAWTFVRAGIQGPQPRCWLKTSVPPAVVNGCCTSGVLGPILH</sequence>
<gene>
    <name evidence="3" type="ORF">E3C22_05060</name>
</gene>
<dbReference type="Gene3D" id="3.50.4.10">
    <property type="entry name" value="Hepatocyte Growth Factor"/>
    <property type="match status" value="2"/>
</dbReference>
<feature type="signal peptide" evidence="1">
    <location>
        <begin position="1"/>
        <end position="24"/>
    </location>
</feature>
<evidence type="ECO:0000313" key="3">
    <source>
        <dbReference type="EMBL" id="TFF27822.1"/>
    </source>
</evidence>
<proteinExistence type="predicted"/>
<protein>
    <submittedName>
        <fullName evidence="3">Apple domain-containing protein</fullName>
    </submittedName>
</protein>
<dbReference type="EMBL" id="SOZD01000001">
    <property type="protein sequence ID" value="TFF27822.1"/>
    <property type="molecule type" value="Genomic_DNA"/>
</dbReference>
<dbReference type="AlphaFoldDB" id="A0A4Y8RVS3"/>
<comment type="caution">
    <text evidence="3">The sequence shown here is derived from an EMBL/GenBank/DDBJ whole genome shotgun (WGS) entry which is preliminary data.</text>
</comment>
<dbReference type="RefSeq" id="WP_134760799.1">
    <property type="nucleotide sequence ID" value="NZ_SOZD01000001.1"/>
</dbReference>
<evidence type="ECO:0000259" key="2">
    <source>
        <dbReference type="Pfam" id="PF14295"/>
    </source>
</evidence>
<feature type="chain" id="PRO_5021496904" evidence="1">
    <location>
        <begin position="25"/>
        <end position="188"/>
    </location>
</feature>
<dbReference type="OrthoDB" id="9178925at2"/>
<keyword evidence="1" id="KW-0732">Signal</keyword>
<feature type="domain" description="Apple" evidence="2">
    <location>
        <begin position="32"/>
        <end position="90"/>
    </location>
</feature>
<feature type="domain" description="Apple" evidence="2">
    <location>
        <begin position="116"/>
        <end position="166"/>
    </location>
</feature>
<dbReference type="Pfam" id="PF14295">
    <property type="entry name" value="PAN_4"/>
    <property type="match status" value="2"/>
</dbReference>
<dbReference type="InterPro" id="IPR003609">
    <property type="entry name" value="Pan_app"/>
</dbReference>
<keyword evidence="4" id="KW-1185">Reference proteome</keyword>
<evidence type="ECO:0000256" key="1">
    <source>
        <dbReference type="SAM" id="SignalP"/>
    </source>
</evidence>
<organism evidence="3 4">
    <name type="scientific">Jiella endophytica</name>
    <dbReference type="NCBI Taxonomy" id="2558362"/>
    <lineage>
        <taxon>Bacteria</taxon>
        <taxon>Pseudomonadati</taxon>
        <taxon>Pseudomonadota</taxon>
        <taxon>Alphaproteobacteria</taxon>
        <taxon>Hyphomicrobiales</taxon>
        <taxon>Aurantimonadaceae</taxon>
        <taxon>Jiella</taxon>
    </lineage>
</organism>
<dbReference type="Proteomes" id="UP000298179">
    <property type="component" value="Unassembled WGS sequence"/>
</dbReference>
<reference evidence="3 4" key="1">
    <citation type="submission" date="2019-03" db="EMBL/GenBank/DDBJ databases">
        <title>Jiella endophytica sp. nov., a novel endophytic bacterium isolated from root of Ficus microcarpa Linn. f.</title>
        <authorList>
            <person name="Tuo L."/>
        </authorList>
    </citation>
    <scope>NUCLEOTIDE SEQUENCE [LARGE SCALE GENOMIC DNA]</scope>
    <source>
        <strain evidence="3 4">CBS5Q-3</strain>
    </source>
</reference>
<accession>A0A4Y8RVS3</accession>
<name>A0A4Y8RVS3_9HYPH</name>